<dbReference type="AlphaFoldDB" id="A0A4Y2J5R3"/>
<accession>A0A4Y2J5R3</accession>
<name>A0A4Y2J5R3_ARAVE</name>
<protein>
    <recommendedName>
        <fullName evidence="5">Receptor ligand binding region domain-containing protein</fullName>
    </recommendedName>
</protein>
<dbReference type="GO" id="GO:0017046">
    <property type="term" value="F:peptide hormone binding"/>
    <property type="evidence" value="ECO:0007669"/>
    <property type="project" value="TreeGrafter"/>
</dbReference>
<comment type="subcellular location">
    <subcellularLocation>
        <location evidence="1">Membrane</location>
    </subcellularLocation>
</comment>
<gene>
    <name evidence="6" type="ORF">AVEN_95932_1</name>
</gene>
<feature type="domain" description="Receptor ligand binding region" evidence="5">
    <location>
        <begin position="26"/>
        <end position="194"/>
    </location>
</feature>
<comment type="caution">
    <text evidence="6">The sequence shown here is derived from an EMBL/GenBank/DDBJ whole genome shotgun (WGS) entry which is preliminary data.</text>
</comment>
<dbReference type="Pfam" id="PF01094">
    <property type="entry name" value="ANF_receptor"/>
    <property type="match status" value="1"/>
</dbReference>
<dbReference type="SUPFAM" id="SSF53822">
    <property type="entry name" value="Periplasmic binding protein-like I"/>
    <property type="match status" value="1"/>
</dbReference>
<dbReference type="Gene3D" id="3.40.50.2300">
    <property type="match status" value="1"/>
</dbReference>
<evidence type="ECO:0000313" key="6">
    <source>
        <dbReference type="EMBL" id="GBM85310.1"/>
    </source>
</evidence>
<dbReference type="GO" id="GO:0038023">
    <property type="term" value="F:signaling receptor activity"/>
    <property type="evidence" value="ECO:0007669"/>
    <property type="project" value="TreeGrafter"/>
</dbReference>
<sequence>MYDPIKLVVLAPENETLPYALHKIVPAVIYAVQTIANENRQKMEVIYRDTQCSSTHGPIHALELYYSGLVDVFLGPVCSYVLAPVARYSCVWDTPLLTAAGRSDFFDEKKFPYSMITRMNGSFSQVAQFFLKLLKKFGWKVVALLYHNVQDTALGHSDCHFALAALYASLGKKSFYMDFDETHPTADYVEMMKKMSLNARGKSSLLLQQVLKNI</sequence>
<dbReference type="EMBL" id="BGPR01003222">
    <property type="protein sequence ID" value="GBM85310.1"/>
    <property type="molecule type" value="Genomic_DNA"/>
</dbReference>
<dbReference type="InterPro" id="IPR028082">
    <property type="entry name" value="Peripla_BP_I"/>
</dbReference>
<evidence type="ECO:0000256" key="2">
    <source>
        <dbReference type="ARBA" id="ARBA00022692"/>
    </source>
</evidence>
<keyword evidence="4" id="KW-0472">Membrane</keyword>
<reference evidence="6 7" key="1">
    <citation type="journal article" date="2019" name="Sci. Rep.">
        <title>Orb-weaving spider Araneus ventricosus genome elucidates the spidroin gene catalogue.</title>
        <authorList>
            <person name="Kono N."/>
            <person name="Nakamura H."/>
            <person name="Ohtoshi R."/>
            <person name="Moran D.A.P."/>
            <person name="Shinohara A."/>
            <person name="Yoshida Y."/>
            <person name="Fujiwara M."/>
            <person name="Mori M."/>
            <person name="Tomita M."/>
            <person name="Arakawa K."/>
        </authorList>
    </citation>
    <scope>NUCLEOTIDE SEQUENCE [LARGE SCALE GENOMIC DNA]</scope>
</reference>
<keyword evidence="2" id="KW-0812">Transmembrane</keyword>
<evidence type="ECO:0000259" key="5">
    <source>
        <dbReference type="Pfam" id="PF01094"/>
    </source>
</evidence>
<evidence type="ECO:0000256" key="1">
    <source>
        <dbReference type="ARBA" id="ARBA00004370"/>
    </source>
</evidence>
<proteinExistence type="predicted"/>
<evidence type="ECO:0000256" key="3">
    <source>
        <dbReference type="ARBA" id="ARBA00022989"/>
    </source>
</evidence>
<dbReference type="PANTHER" id="PTHR44755">
    <property type="entry name" value="NATRIURETIC PEPTIDE RECEPTOR 3-RELATED"/>
    <property type="match status" value="1"/>
</dbReference>
<dbReference type="InterPro" id="IPR052612">
    <property type="entry name" value="ANP_Clearance_Receptor"/>
</dbReference>
<keyword evidence="7" id="KW-1185">Reference proteome</keyword>
<dbReference type="InterPro" id="IPR001828">
    <property type="entry name" value="ANF_lig-bd_rcpt"/>
</dbReference>
<dbReference type="OrthoDB" id="302535at2759"/>
<dbReference type="GO" id="GO:0016020">
    <property type="term" value="C:membrane"/>
    <property type="evidence" value="ECO:0007669"/>
    <property type="project" value="UniProtKB-SubCell"/>
</dbReference>
<organism evidence="6 7">
    <name type="scientific">Araneus ventricosus</name>
    <name type="common">Orbweaver spider</name>
    <name type="synonym">Epeira ventricosa</name>
    <dbReference type="NCBI Taxonomy" id="182803"/>
    <lineage>
        <taxon>Eukaryota</taxon>
        <taxon>Metazoa</taxon>
        <taxon>Ecdysozoa</taxon>
        <taxon>Arthropoda</taxon>
        <taxon>Chelicerata</taxon>
        <taxon>Arachnida</taxon>
        <taxon>Araneae</taxon>
        <taxon>Araneomorphae</taxon>
        <taxon>Entelegynae</taxon>
        <taxon>Araneoidea</taxon>
        <taxon>Araneidae</taxon>
        <taxon>Araneus</taxon>
    </lineage>
</organism>
<dbReference type="Proteomes" id="UP000499080">
    <property type="component" value="Unassembled WGS sequence"/>
</dbReference>
<dbReference type="GO" id="GO:0007165">
    <property type="term" value="P:signal transduction"/>
    <property type="evidence" value="ECO:0007669"/>
    <property type="project" value="TreeGrafter"/>
</dbReference>
<evidence type="ECO:0000313" key="7">
    <source>
        <dbReference type="Proteomes" id="UP000499080"/>
    </source>
</evidence>
<keyword evidence="3" id="KW-1133">Transmembrane helix</keyword>
<evidence type="ECO:0000256" key="4">
    <source>
        <dbReference type="ARBA" id="ARBA00023136"/>
    </source>
</evidence>
<dbReference type="PANTHER" id="PTHR44755:SF11">
    <property type="entry name" value="ATRIAL NATRIURETIC PEPTIDE RECEPTOR 3 ISOFORM X1"/>
    <property type="match status" value="1"/>
</dbReference>